<sequence length="152" mass="16220">MDWSRLEVADVGHAAGLWQAAGFWALVFLTIWLGVFAAMVACGVQEIGGQRRATWGVKVICITHHLLTGPLALAALLQDPIVAKALTCLGCEEAAWSMARDTSLGPPPGVRALMPITLGYIPGGAPWGVLAPKEAREVRAGHRWWFEGGRGP</sequence>
<comment type="caution">
    <text evidence="2">The sequence shown here is derived from an EMBL/GenBank/DDBJ whole genome shotgun (WGS) entry which is preliminary data.</text>
</comment>
<gene>
    <name evidence="2" type="ORF">PCOR1329_LOCUS23063</name>
</gene>
<evidence type="ECO:0000313" key="3">
    <source>
        <dbReference type="Proteomes" id="UP001189429"/>
    </source>
</evidence>
<keyword evidence="3" id="KW-1185">Reference proteome</keyword>
<dbReference type="EMBL" id="CAUYUJ010007779">
    <property type="protein sequence ID" value="CAK0821929.1"/>
    <property type="molecule type" value="Genomic_DNA"/>
</dbReference>
<evidence type="ECO:0000256" key="1">
    <source>
        <dbReference type="SAM" id="Phobius"/>
    </source>
</evidence>
<organism evidence="2 3">
    <name type="scientific">Prorocentrum cordatum</name>
    <dbReference type="NCBI Taxonomy" id="2364126"/>
    <lineage>
        <taxon>Eukaryota</taxon>
        <taxon>Sar</taxon>
        <taxon>Alveolata</taxon>
        <taxon>Dinophyceae</taxon>
        <taxon>Prorocentrales</taxon>
        <taxon>Prorocentraceae</taxon>
        <taxon>Prorocentrum</taxon>
    </lineage>
</organism>
<name>A0ABN9RUD1_9DINO</name>
<accession>A0ABN9RUD1</accession>
<feature type="transmembrane region" description="Helical" evidence="1">
    <location>
        <begin position="20"/>
        <end position="42"/>
    </location>
</feature>
<keyword evidence="1" id="KW-1133">Transmembrane helix</keyword>
<keyword evidence="1" id="KW-0812">Transmembrane</keyword>
<keyword evidence="1" id="KW-0472">Membrane</keyword>
<protein>
    <submittedName>
        <fullName evidence="2">Uncharacterized protein</fullName>
    </submittedName>
</protein>
<proteinExistence type="predicted"/>
<evidence type="ECO:0000313" key="2">
    <source>
        <dbReference type="EMBL" id="CAK0821929.1"/>
    </source>
</evidence>
<reference evidence="2" key="1">
    <citation type="submission" date="2023-10" db="EMBL/GenBank/DDBJ databases">
        <authorList>
            <person name="Chen Y."/>
            <person name="Shah S."/>
            <person name="Dougan E. K."/>
            <person name="Thang M."/>
            <person name="Chan C."/>
        </authorList>
    </citation>
    <scope>NUCLEOTIDE SEQUENCE [LARGE SCALE GENOMIC DNA]</scope>
</reference>
<dbReference type="Proteomes" id="UP001189429">
    <property type="component" value="Unassembled WGS sequence"/>
</dbReference>